<protein>
    <submittedName>
        <fullName evidence="9">Type II secretion system F family protein</fullName>
    </submittedName>
</protein>
<evidence type="ECO:0000256" key="6">
    <source>
        <dbReference type="ARBA" id="ARBA00023136"/>
    </source>
</evidence>
<dbReference type="InterPro" id="IPR018076">
    <property type="entry name" value="T2SS_GspF_dom"/>
</dbReference>
<dbReference type="PANTHER" id="PTHR30012">
    <property type="entry name" value="GENERAL SECRETION PATHWAY PROTEIN"/>
    <property type="match status" value="1"/>
</dbReference>
<reference evidence="9" key="1">
    <citation type="submission" date="2023-05" db="EMBL/GenBank/DDBJ databases">
        <title>Colonisation of extended spectrum b-lactamase- and carbapenemase-producing bacteria on hospital surfaces from low- and middle-income countries.</title>
        <authorList>
            <person name="Nieto-Rosado M."/>
            <person name="Sands K."/>
            <person name="Iregbu K."/>
            <person name="Zahra R."/>
            <person name="Mazarati J.B."/>
            <person name="Mehtar S."/>
            <person name="Barnards-Group B."/>
            <person name="Walsh T.R."/>
        </authorList>
    </citation>
    <scope>NUCLEOTIDE SEQUENCE</scope>
    <source>
        <strain evidence="9">PP-E493</strain>
    </source>
</reference>
<keyword evidence="4 7" id="KW-0812">Transmembrane</keyword>
<feature type="transmembrane region" description="Helical" evidence="7">
    <location>
        <begin position="130"/>
        <end position="150"/>
    </location>
</feature>
<comment type="similarity">
    <text evidence="2">Belongs to the GSP F family.</text>
</comment>
<keyword evidence="6 7" id="KW-0472">Membrane</keyword>
<name>A0AAE4Q3G2_9GAMM</name>
<comment type="caution">
    <text evidence="9">The sequence shown here is derived from an EMBL/GenBank/DDBJ whole genome shotgun (WGS) entry which is preliminary data.</text>
</comment>
<evidence type="ECO:0000256" key="1">
    <source>
        <dbReference type="ARBA" id="ARBA00004651"/>
    </source>
</evidence>
<evidence type="ECO:0000256" key="2">
    <source>
        <dbReference type="ARBA" id="ARBA00005745"/>
    </source>
</evidence>
<feature type="transmembrane region" description="Helical" evidence="7">
    <location>
        <begin position="177"/>
        <end position="200"/>
    </location>
</feature>
<evidence type="ECO:0000259" key="8">
    <source>
        <dbReference type="Pfam" id="PF00482"/>
    </source>
</evidence>
<dbReference type="GO" id="GO:0005886">
    <property type="term" value="C:plasma membrane"/>
    <property type="evidence" value="ECO:0007669"/>
    <property type="project" value="UniProtKB-SubCell"/>
</dbReference>
<dbReference type="RefSeq" id="WP_014611639.1">
    <property type="nucleotide sequence ID" value="NZ_CP143636.1"/>
</dbReference>
<comment type="subcellular location">
    <subcellularLocation>
        <location evidence="1">Cell membrane</location>
        <topology evidence="1">Multi-pass membrane protein</topology>
    </subcellularLocation>
</comment>
<evidence type="ECO:0000256" key="3">
    <source>
        <dbReference type="ARBA" id="ARBA00022475"/>
    </source>
</evidence>
<evidence type="ECO:0000256" key="7">
    <source>
        <dbReference type="SAM" id="Phobius"/>
    </source>
</evidence>
<dbReference type="InterPro" id="IPR003004">
    <property type="entry name" value="GspF/PilC"/>
</dbReference>
<evidence type="ECO:0000256" key="5">
    <source>
        <dbReference type="ARBA" id="ARBA00022989"/>
    </source>
</evidence>
<dbReference type="Pfam" id="PF00482">
    <property type="entry name" value="T2SSF"/>
    <property type="match status" value="1"/>
</dbReference>
<evidence type="ECO:0000313" key="9">
    <source>
        <dbReference type="EMBL" id="MDV5393133.1"/>
    </source>
</evidence>
<proteinExistence type="inferred from homology"/>
<gene>
    <name evidence="9" type="ORF">QM089_23375</name>
</gene>
<dbReference type="Proteomes" id="UP001187859">
    <property type="component" value="Unassembled WGS sequence"/>
</dbReference>
<feature type="transmembrane region" description="Helical" evidence="7">
    <location>
        <begin position="323"/>
        <end position="347"/>
    </location>
</feature>
<sequence>MNLDIASYLNTAISSFKKKQKYKGFNIEQQKQFLEDFKDGIASNQAPIVIVQHLRTFSNGAAKRAAIDIHKTLNSGKPASVAFSGWFDDTIIQAIRAGEKRRALLPALDNAISSLQRRSSVMSKIFAKNTYPLVMMLVGMNVNVVVYFFIFQEAALKTPVARWPMVSQWSYGFSEHMVNFGTVYLALIFVLFKLSSFMLANWTGQFRKKVDNWPIFRHYRMMLSTTFLSSLSMMLNSQIRLVQAIETLSKTSTPYMRDFLNQIAKKASSSGLGQILDVGLLTDSEVSRLKTLTAKNAGQSSVLESSSIRHDKLLDKAISRASIVIMLVGYFGAAMFILLAFGGQYALQMMRAGMTF</sequence>
<dbReference type="EMBL" id="JASGOQ010000003">
    <property type="protein sequence ID" value="MDV5393133.1"/>
    <property type="molecule type" value="Genomic_DNA"/>
</dbReference>
<keyword evidence="5 7" id="KW-1133">Transmembrane helix</keyword>
<dbReference type="AlphaFoldDB" id="A0AAE4Q3G2"/>
<dbReference type="InterPro" id="IPR042094">
    <property type="entry name" value="T2SS_GspF_sf"/>
</dbReference>
<dbReference type="PANTHER" id="PTHR30012:SF0">
    <property type="entry name" value="TYPE II SECRETION SYSTEM PROTEIN F-RELATED"/>
    <property type="match status" value="1"/>
</dbReference>
<dbReference type="Gene3D" id="1.20.81.30">
    <property type="entry name" value="Type II secretion system (T2SS), domain F"/>
    <property type="match status" value="1"/>
</dbReference>
<evidence type="ECO:0000256" key="4">
    <source>
        <dbReference type="ARBA" id="ARBA00022692"/>
    </source>
</evidence>
<accession>A0AAE4Q3G2</accession>
<keyword evidence="3" id="KW-1003">Cell membrane</keyword>
<organism evidence="9 10">
    <name type="scientific">Shewanella xiamenensis</name>
    <dbReference type="NCBI Taxonomy" id="332186"/>
    <lineage>
        <taxon>Bacteria</taxon>
        <taxon>Pseudomonadati</taxon>
        <taxon>Pseudomonadota</taxon>
        <taxon>Gammaproteobacteria</taxon>
        <taxon>Alteromonadales</taxon>
        <taxon>Shewanellaceae</taxon>
        <taxon>Shewanella</taxon>
    </lineage>
</organism>
<evidence type="ECO:0000313" key="10">
    <source>
        <dbReference type="Proteomes" id="UP001187859"/>
    </source>
</evidence>
<feature type="domain" description="Type II secretion system protein GspF" evidence="8">
    <location>
        <begin position="54"/>
        <end position="150"/>
    </location>
</feature>